<evidence type="ECO:0000313" key="3">
    <source>
        <dbReference type="Proteomes" id="UP000515275"/>
    </source>
</evidence>
<dbReference type="HAMAP" id="MF_01385">
    <property type="entry name" value="UreF"/>
    <property type="match status" value="1"/>
</dbReference>
<name>A0A7G7YQA3_9CORY</name>
<keyword evidence="3" id="KW-1185">Reference proteome</keyword>
<gene>
    <name evidence="1" type="primary">ureF</name>
    <name evidence="2" type="ORF">GP473_08440</name>
</gene>
<dbReference type="PIRSF" id="PIRSF009467">
    <property type="entry name" value="Ureas_acces_UreF"/>
    <property type="match status" value="1"/>
</dbReference>
<comment type="similarity">
    <text evidence="1">Belongs to the UreF family.</text>
</comment>
<keyword evidence="1" id="KW-0963">Cytoplasm</keyword>
<dbReference type="InterPro" id="IPR002639">
    <property type="entry name" value="UreF"/>
</dbReference>
<comment type="function">
    <text evidence="1">Required for maturation of urease via the functional incorporation of the urease nickel metallocenter.</text>
</comment>
<dbReference type="InterPro" id="IPR038277">
    <property type="entry name" value="UreF_sf"/>
</dbReference>
<dbReference type="GO" id="GO:0005737">
    <property type="term" value="C:cytoplasm"/>
    <property type="evidence" value="ECO:0007669"/>
    <property type="project" value="UniProtKB-SubCell"/>
</dbReference>
<comment type="subunit">
    <text evidence="1">UreD, UreF and UreG form a complex that acts as a GTP-hydrolysis-dependent molecular chaperone, activating the urease apoprotein by helping to assemble the nickel containing metallocenter of UreC. The UreE protein probably delivers the nickel.</text>
</comment>
<accession>A0A7G7YQA3</accession>
<dbReference type="AlphaFoldDB" id="A0A7G7YQA3"/>
<dbReference type="Proteomes" id="UP000515275">
    <property type="component" value="Chromosome"/>
</dbReference>
<comment type="subcellular location">
    <subcellularLocation>
        <location evidence="1">Cytoplasm</location>
    </subcellularLocation>
</comment>
<keyword evidence="1" id="KW-0996">Nickel insertion</keyword>
<dbReference type="EMBL" id="CP046883">
    <property type="protein sequence ID" value="QNH96673.1"/>
    <property type="molecule type" value="Genomic_DNA"/>
</dbReference>
<evidence type="ECO:0000313" key="2">
    <source>
        <dbReference type="EMBL" id="QNH96673.1"/>
    </source>
</evidence>
<reference evidence="2 3" key="1">
    <citation type="submission" date="2019-12" db="EMBL/GenBank/DDBJ databases">
        <title>Corynebacterium sp. nov., isolated from feces of the Anser Albifrons in China.</title>
        <authorList>
            <person name="Liu Q."/>
        </authorList>
    </citation>
    <scope>NUCLEOTIDE SEQUENCE [LARGE SCALE GENOMIC DNA]</scope>
    <source>
        <strain evidence="2 3">23H37-10</strain>
    </source>
</reference>
<dbReference type="GO" id="GO:0016151">
    <property type="term" value="F:nickel cation binding"/>
    <property type="evidence" value="ECO:0007669"/>
    <property type="project" value="UniProtKB-UniRule"/>
</dbReference>
<dbReference type="RefSeq" id="WP_185770430.1">
    <property type="nucleotide sequence ID" value="NZ_CP046883.1"/>
</dbReference>
<keyword evidence="1" id="KW-0143">Chaperone</keyword>
<evidence type="ECO:0000256" key="1">
    <source>
        <dbReference type="HAMAP-Rule" id="MF_01385"/>
    </source>
</evidence>
<dbReference type="PANTHER" id="PTHR33620:SF1">
    <property type="entry name" value="UREASE ACCESSORY PROTEIN F"/>
    <property type="match status" value="1"/>
</dbReference>
<organism evidence="2 3">
    <name type="scientific">Corynebacterium anserum</name>
    <dbReference type="NCBI Taxonomy" id="2684406"/>
    <lineage>
        <taxon>Bacteria</taxon>
        <taxon>Bacillati</taxon>
        <taxon>Actinomycetota</taxon>
        <taxon>Actinomycetes</taxon>
        <taxon>Mycobacteriales</taxon>
        <taxon>Corynebacteriaceae</taxon>
        <taxon>Corynebacterium</taxon>
    </lineage>
</organism>
<proteinExistence type="inferred from homology"/>
<dbReference type="Gene3D" id="1.10.4190.10">
    <property type="entry name" value="Urease accessory protein UreF"/>
    <property type="match status" value="1"/>
</dbReference>
<dbReference type="KEGG" id="cans:GP473_08440"/>
<dbReference type="Pfam" id="PF01730">
    <property type="entry name" value="UreF"/>
    <property type="match status" value="1"/>
</dbReference>
<protein>
    <recommendedName>
        <fullName evidence="1">Urease accessory protein UreF</fullName>
    </recommendedName>
</protein>
<sequence>MTSLTPLLHAVVYGDSAYPSGRYTLSHGLEGLVQLGRVSGHEQCGQALVDHLRHTATPGDGVATALTVLIAEQAGNDEVKQQEALRFLINLDHELTATKITEALRRASTRVGRQTLGVHGEVSQVDGLLSLYSDATMSRQTPGNQAIVLGLIHHAHGLCAEEAVGVELIGLSVGWSSAALRLRQCDHIRAQAMVARTVPLIDELVKDAVEAARDILDTGDLSQVGRASPGLDLASAEHQFAPARLFMS</sequence>
<dbReference type="PANTHER" id="PTHR33620">
    <property type="entry name" value="UREASE ACCESSORY PROTEIN F"/>
    <property type="match status" value="1"/>
</dbReference>